<dbReference type="Proteomes" id="UP000238206">
    <property type="component" value="Unassembled WGS sequence"/>
</dbReference>
<sequence>MGLLAVKHLDPVVGIDVHSVLVAPSPTPVFLPHPHVGFMLDLREYVEAAKGVVGSIAMAIVQEKVSEYLEDHPDVVKKLDDAAEFASGKLTDIQDNAIVAEGLKLEQQAAALQSSIGSVLGAGVGMGGAAGRPIFVNGLMRATVGTHSYHVPGLHFPLGESFAPPPAPDPIPSDDAESYMGSRTVLANNDPMSFMALPALSCWSIGMEPPGHNSAHTERSYPSMPSSVMLPIPAGRPVMVGGPPVMNMAAAAKGLFKAFQGSKWAKALADKLNLKSGFLRCKVLDAEPVDSTTGEVIVHQHDFTVAGRLPLVWERYYASHDMHCGAVGMGWRTPADIRLELTRNGDSVGVAAYFPDHATAFDAMPDAPGWAAHVHDWQYGHALYRRDAWLVLRTRTGIEHVFALPAGWQRAVTELVENAALALPLNRMTDRHGNAWAFEYGPESSLVRVVEWKGEEASGRVIECDTHAGQLAALTLVDSEGLGHPLVRYEHDRNRNLVSALDAMGQPHRFAYADDHRMVHHASPRGISFCYSYRPRRDGVWRVERAWGEDGLFDYRFSYDIDHRETRITDSIGNLTILQTNERGLPVVRIDPLGGVTSYRYDAHGRTNGVTDPAARTSTWEYDAYGNLLGHTFSDGSAVRAEYDADHRPVCLTAPGDRQWRYAWDEHGKLIEQTTPGHASSRYDYNRHGQLASHTGPRGAVTHFDYDRDGNLSEIADALGRRTRYLHDARANIIQTVSAMGQVSCYEYDRNGNLTRAIEPGGQEIRCTYDADGNLTHFRDPNGQLTQLEYGALGQISKRVAPDGGVVEYRYDTEQRLIGVANERGELYRFKRDAVGRIVEETDYWGQTRCYRYGISGELLHSVDPLGQAIEYRYDRSGRLVQKRATPPGHDDGVRTDSFAYGPHGDLVLARNPAGRVEFCYDADGWVIEERQSDDTQGDIFTIASTYDASGNRIERKTRLAAGGEVVEHVVRYEYDTLNAVTSIRIDDAPPVVLERDSLGRIRTEHLGTDLWRELSHEAGGQLASQTLRTATDVLFACEYVHDANGEMVERRTAHDNVEQFHYDPMGRLTTHLDPGGRLRRLLRDSTGDLLKTRVCERRTAIGSNATQWVREGEFDGHYLAYDRVGNLIRRHDATQDLTLRWDAAGQLEETVAIRSAAADMAGTQARIQARYEYDPFQRRVRKTVHVGPAGKELQPSSTSRFFWDGNALVGEYTTGDGKPGDPAGQTPARAFAREWVYYPETFRPLATVHCDWTADVASARTSGHALPHSRAAYLFLNDPNGAPVRLHDLQGGRVWETRYGPTGGAEACVSAQAMTQPLRLQGQYFDEESRLQYNRYRYYDPATGSFVSQDPIGLKGGQNPYMYAPNPYSWIDPLGTDCKSDFRKWALEKIWTEANHPLRFLLARDAQGNELKAFTRPPSRKHEDLINWANGPTIEAGHVTSKHSGEPERLGLQDAWENQMDNWFGEKHGVIVTRHGIIEIGGVPVHTRSAEEWELYGHLPTGTVANAPKSIGWAPP</sequence>
<reference evidence="4 5" key="1">
    <citation type="submission" date="2018-02" db="EMBL/GenBank/DDBJ databases">
        <title>Draft genome sequencing of Burkholderia cepacia Y14-15.</title>
        <authorList>
            <person name="Zheng B.-X."/>
        </authorList>
    </citation>
    <scope>NUCLEOTIDE SEQUENCE [LARGE SCALE GENOMIC DNA]</scope>
    <source>
        <strain evidence="4 5">Y14-15</strain>
    </source>
</reference>
<accession>A0A2S8I5S0</accession>
<evidence type="ECO:0000313" key="4">
    <source>
        <dbReference type="EMBL" id="PQP10035.1"/>
    </source>
</evidence>
<dbReference type="RefSeq" id="WP_105393415.1">
    <property type="nucleotide sequence ID" value="NZ_PUIQ01000069.1"/>
</dbReference>
<dbReference type="InterPro" id="IPR022385">
    <property type="entry name" value="Rhs_assc_core"/>
</dbReference>
<dbReference type="InterPro" id="IPR045351">
    <property type="entry name" value="DUF6531"/>
</dbReference>
<dbReference type="NCBIfam" id="TIGR03696">
    <property type="entry name" value="Rhs_assc_core"/>
    <property type="match status" value="1"/>
</dbReference>
<feature type="domain" description="DUF6531" evidence="2">
    <location>
        <begin position="287"/>
        <end position="344"/>
    </location>
</feature>
<dbReference type="Pfam" id="PF20148">
    <property type="entry name" value="DUF6531"/>
    <property type="match status" value="1"/>
</dbReference>
<organism evidence="4 5">
    <name type="scientific">Burkholderia cepacia</name>
    <name type="common">Pseudomonas cepacia</name>
    <dbReference type="NCBI Taxonomy" id="292"/>
    <lineage>
        <taxon>Bacteria</taxon>
        <taxon>Pseudomonadati</taxon>
        <taxon>Pseudomonadota</taxon>
        <taxon>Betaproteobacteria</taxon>
        <taxon>Burkholderiales</taxon>
        <taxon>Burkholderiaceae</taxon>
        <taxon>Burkholderia</taxon>
        <taxon>Burkholderia cepacia complex</taxon>
    </lineage>
</organism>
<protein>
    <submittedName>
        <fullName evidence="4">Type IV secretion protein Rhs</fullName>
    </submittedName>
</protein>
<dbReference type="InterPro" id="IPR031325">
    <property type="entry name" value="RHS_repeat"/>
</dbReference>
<dbReference type="NCBIfam" id="TIGR01643">
    <property type="entry name" value="YD_repeat_2x"/>
    <property type="match status" value="9"/>
</dbReference>
<dbReference type="CDD" id="cd14740">
    <property type="entry name" value="PAAR_4"/>
    <property type="match status" value="1"/>
</dbReference>
<dbReference type="EMBL" id="PUIQ01000069">
    <property type="protein sequence ID" value="PQP10035.1"/>
    <property type="molecule type" value="Genomic_DNA"/>
</dbReference>
<proteinExistence type="predicted"/>
<evidence type="ECO:0000259" key="2">
    <source>
        <dbReference type="Pfam" id="PF20148"/>
    </source>
</evidence>
<dbReference type="InterPro" id="IPR056823">
    <property type="entry name" value="TEN-like_YD-shell"/>
</dbReference>
<gene>
    <name evidence="4" type="ORF">C5615_34165</name>
</gene>
<dbReference type="PANTHER" id="PTHR32305:SF15">
    <property type="entry name" value="PROTEIN RHSA-RELATED"/>
    <property type="match status" value="1"/>
</dbReference>
<dbReference type="Gene3D" id="2.180.10.10">
    <property type="entry name" value="RHS repeat-associated core"/>
    <property type="match status" value="2"/>
</dbReference>
<comment type="caution">
    <text evidence="4">The sequence shown here is derived from an EMBL/GenBank/DDBJ whole genome shotgun (WGS) entry which is preliminary data.</text>
</comment>
<keyword evidence="1" id="KW-0677">Repeat</keyword>
<feature type="domain" description="Teneurin-like YD-shell" evidence="3">
    <location>
        <begin position="730"/>
        <end position="884"/>
    </location>
</feature>
<feature type="domain" description="Teneurin-like YD-shell" evidence="3">
    <location>
        <begin position="550"/>
        <end position="684"/>
    </location>
</feature>
<dbReference type="Gene3D" id="3.90.930.1">
    <property type="match status" value="1"/>
</dbReference>
<evidence type="ECO:0000313" key="5">
    <source>
        <dbReference type="Proteomes" id="UP000238206"/>
    </source>
</evidence>
<evidence type="ECO:0000259" key="3">
    <source>
        <dbReference type="Pfam" id="PF25023"/>
    </source>
</evidence>
<dbReference type="InterPro" id="IPR006530">
    <property type="entry name" value="YD"/>
</dbReference>
<dbReference type="Pfam" id="PF15543">
    <property type="entry name" value="Ntox5"/>
    <property type="match status" value="1"/>
</dbReference>
<name>A0A2S8I5S0_BURCE</name>
<dbReference type="Pfam" id="PF05593">
    <property type="entry name" value="RHS_repeat"/>
    <property type="match status" value="2"/>
</dbReference>
<dbReference type="Pfam" id="PF25023">
    <property type="entry name" value="TEN_YD-shell"/>
    <property type="match status" value="2"/>
</dbReference>
<dbReference type="SUPFAM" id="SSF69304">
    <property type="entry name" value="Tricorn protease N-terminal domain"/>
    <property type="match status" value="1"/>
</dbReference>
<dbReference type="PANTHER" id="PTHR32305">
    <property type="match status" value="1"/>
</dbReference>
<dbReference type="InterPro" id="IPR050708">
    <property type="entry name" value="T6SS_VgrG/RHS"/>
</dbReference>
<dbReference type="InterPro" id="IPR032759">
    <property type="entry name" value="Ntox5"/>
</dbReference>
<evidence type="ECO:0000256" key="1">
    <source>
        <dbReference type="ARBA" id="ARBA00022737"/>
    </source>
</evidence>